<feature type="domain" description="Pvc16 N-terminal" evidence="2">
    <location>
        <begin position="9"/>
        <end position="205"/>
    </location>
</feature>
<dbReference type="EMBL" id="FMCS01000003">
    <property type="protein sequence ID" value="SCE88993.1"/>
    <property type="molecule type" value="Genomic_DNA"/>
</dbReference>
<name>A0A1C4VYC8_9ACTN</name>
<dbReference type="Proteomes" id="UP000199629">
    <property type="component" value="Unassembled WGS sequence"/>
</dbReference>
<keyword evidence="4" id="KW-1185">Reference proteome</keyword>
<dbReference type="InterPro" id="IPR025351">
    <property type="entry name" value="Pvc16_N"/>
</dbReference>
<organism evidence="3 4">
    <name type="scientific">Micromonospora chaiyaphumensis</name>
    <dbReference type="NCBI Taxonomy" id="307119"/>
    <lineage>
        <taxon>Bacteria</taxon>
        <taxon>Bacillati</taxon>
        <taxon>Actinomycetota</taxon>
        <taxon>Actinomycetes</taxon>
        <taxon>Micromonosporales</taxon>
        <taxon>Micromonosporaceae</taxon>
        <taxon>Micromonospora</taxon>
    </lineage>
</organism>
<evidence type="ECO:0000313" key="3">
    <source>
        <dbReference type="EMBL" id="SCE88993.1"/>
    </source>
</evidence>
<evidence type="ECO:0000256" key="1">
    <source>
        <dbReference type="SAM" id="MobiDB-lite"/>
    </source>
</evidence>
<protein>
    <recommendedName>
        <fullName evidence="2">Pvc16 N-terminal domain-containing protein</fullName>
    </recommendedName>
</protein>
<evidence type="ECO:0000259" key="2">
    <source>
        <dbReference type="Pfam" id="PF14065"/>
    </source>
</evidence>
<sequence length="416" mass="43054">MSNGLAIAAVTSTLRYVLERALDAAHPGPVGGATVTTLRPNQLSDTTLVSTPGINIYLYDVRPNHAWNLTDLPTRSRDGGFTRRPVAALDLYYLLTCYGEAESLDAQRLLGRAVLALAVTPTLTRDLVTAAIDLYADDVPTAFLAESDLADQVERVKVAPYTLSVEEMSKLWATFATPHQLSQTYVATAALVEADVIPRRALPVRQRTVTVLAGGPAVLTALVTDPPGGTAATGDRVELRGAGLRGRPGQTTRVHVGPATLTPEPGGTDSTLAVTLAGSVPAGLHGVRVAHVTPAAGGAPARVTAGSNTLPLLVRPTASVVDGPPDIVLGVDPPLVARQRATVLLTRLTPGPAGEPDALAVRLAPLAPDAAPQDRIALAAGDVPTGDWLVRVQVDGVESLPDLVGEVYGAPALTVP</sequence>
<dbReference type="AlphaFoldDB" id="A0A1C4VYC8"/>
<proteinExistence type="predicted"/>
<accession>A0A1C4VYC8</accession>
<gene>
    <name evidence="3" type="ORF">GA0070214_10330</name>
</gene>
<dbReference type="RefSeq" id="WP_091261572.1">
    <property type="nucleotide sequence ID" value="NZ_FMCS01000003.1"/>
</dbReference>
<dbReference type="Pfam" id="PF14065">
    <property type="entry name" value="Pvc16_N"/>
    <property type="match status" value="1"/>
</dbReference>
<evidence type="ECO:0000313" key="4">
    <source>
        <dbReference type="Proteomes" id="UP000199629"/>
    </source>
</evidence>
<feature type="region of interest" description="Disordered" evidence="1">
    <location>
        <begin position="241"/>
        <end position="268"/>
    </location>
</feature>
<reference evidence="4" key="1">
    <citation type="submission" date="2016-06" db="EMBL/GenBank/DDBJ databases">
        <authorList>
            <person name="Varghese N."/>
            <person name="Submissions Spin"/>
        </authorList>
    </citation>
    <scope>NUCLEOTIDE SEQUENCE [LARGE SCALE GENOMIC DNA]</scope>
    <source>
        <strain evidence="4">DSM 45246</strain>
    </source>
</reference>